<dbReference type="EMBL" id="LQRA01000066">
    <property type="protein sequence ID" value="KZE76673.1"/>
    <property type="molecule type" value="Genomic_DNA"/>
</dbReference>
<name>A0A163WQ58_9BACL</name>
<sequence length="257" mass="27649">MQLHPPQADVHRSSAMLANTTSVLSFHAPHRTLQLHPSQADVHRSSAMLANTTSVLSFHAPHRTLQLHPSQADVHRSSAMLANTTSALSSHAPHRPLQLHPSRTDAHRPPAMPASTSGGLPPQAAALPLQLHRPQVVAPRPSAVPASASAEGALTPRVAPQMRTAQQHAKATATSSPPNRAVRSEIEYHKKQKPDTGTLAKQAAAQAVSQVSAQLEAMKVELSTASQAVLPDLDRFVDQVYRELESKIKFERQRSGL</sequence>
<protein>
    <submittedName>
        <fullName evidence="2">Uncharacterized protein</fullName>
    </submittedName>
</protein>
<gene>
    <name evidence="2" type="ORF">AV654_02950</name>
</gene>
<evidence type="ECO:0000256" key="1">
    <source>
        <dbReference type="SAM" id="MobiDB-lite"/>
    </source>
</evidence>
<dbReference type="Proteomes" id="UP000076563">
    <property type="component" value="Unassembled WGS sequence"/>
</dbReference>
<organism evidence="2 3">
    <name type="scientific">Paenibacillus elgii</name>
    <dbReference type="NCBI Taxonomy" id="189691"/>
    <lineage>
        <taxon>Bacteria</taxon>
        <taxon>Bacillati</taxon>
        <taxon>Bacillota</taxon>
        <taxon>Bacilli</taxon>
        <taxon>Bacillales</taxon>
        <taxon>Paenibacillaceae</taxon>
        <taxon>Paenibacillus</taxon>
    </lineage>
</organism>
<accession>A0A163WQ58</accession>
<comment type="caution">
    <text evidence="2">The sequence shown here is derived from an EMBL/GenBank/DDBJ whole genome shotgun (WGS) entry which is preliminary data.</text>
</comment>
<evidence type="ECO:0000313" key="3">
    <source>
        <dbReference type="Proteomes" id="UP000076563"/>
    </source>
</evidence>
<reference evidence="3" key="1">
    <citation type="submission" date="2016-01" db="EMBL/GenBank/DDBJ databases">
        <title>Draft genome of Chromobacterium sp. F49.</title>
        <authorList>
            <person name="Hong K.W."/>
        </authorList>
    </citation>
    <scope>NUCLEOTIDE SEQUENCE [LARGE SCALE GENOMIC DNA]</scope>
    <source>
        <strain evidence="3">M63</strain>
    </source>
</reference>
<feature type="region of interest" description="Disordered" evidence="1">
    <location>
        <begin position="84"/>
        <end position="123"/>
    </location>
</feature>
<dbReference type="STRING" id="1007103.GCA_000213315_01504"/>
<dbReference type="AlphaFoldDB" id="A0A163WQ58"/>
<keyword evidence="3" id="KW-1185">Reference proteome</keyword>
<proteinExistence type="predicted"/>
<evidence type="ECO:0000313" key="2">
    <source>
        <dbReference type="EMBL" id="KZE76673.1"/>
    </source>
</evidence>